<keyword evidence="3" id="KW-1185">Reference proteome</keyword>
<feature type="transmembrane region" description="Helical" evidence="1">
    <location>
        <begin position="112"/>
        <end position="129"/>
    </location>
</feature>
<name>A0A7W7DN23_9ACTN</name>
<keyword evidence="1" id="KW-0472">Membrane</keyword>
<evidence type="ECO:0000313" key="3">
    <source>
        <dbReference type="Proteomes" id="UP000565089"/>
    </source>
</evidence>
<feature type="transmembrane region" description="Helical" evidence="1">
    <location>
        <begin position="6"/>
        <end position="25"/>
    </location>
</feature>
<protein>
    <submittedName>
        <fullName evidence="2">Cytochrome b561</fullName>
    </submittedName>
</protein>
<organism evidence="2 3">
    <name type="scientific">Streptomyces luteogriseus</name>
    <dbReference type="NCBI Taxonomy" id="68233"/>
    <lineage>
        <taxon>Bacteria</taxon>
        <taxon>Bacillati</taxon>
        <taxon>Actinomycetota</taxon>
        <taxon>Actinomycetes</taxon>
        <taxon>Kitasatosporales</taxon>
        <taxon>Streptomycetaceae</taxon>
        <taxon>Streptomyces</taxon>
    </lineage>
</organism>
<dbReference type="AlphaFoldDB" id="A0A7W7DN23"/>
<feature type="transmembrane region" description="Helical" evidence="1">
    <location>
        <begin position="46"/>
        <end position="68"/>
    </location>
</feature>
<proteinExistence type="predicted"/>
<sequence>MTIEHVAVIALAVEVVILVLARVGTERRHWNHSRGRGPAPLKRDDITLASGTLYAIAAAAMVAGAVAAPVELTLKSVGTFALFGVLLPAFAANAVLVLMTRGNPGAVTAGRRGLAFAVAAGGGFVSVGLV</sequence>
<accession>A0A7W7DN23</accession>
<dbReference type="EMBL" id="JACHMS010000001">
    <property type="protein sequence ID" value="MBB4713458.1"/>
    <property type="molecule type" value="Genomic_DNA"/>
</dbReference>
<dbReference type="Proteomes" id="UP000565089">
    <property type="component" value="Unassembled WGS sequence"/>
</dbReference>
<gene>
    <name evidence="2" type="ORF">BJ965_003340</name>
</gene>
<reference evidence="2 3" key="1">
    <citation type="submission" date="2020-08" db="EMBL/GenBank/DDBJ databases">
        <title>Sequencing the genomes of 1000 actinobacteria strains.</title>
        <authorList>
            <person name="Klenk H.-P."/>
        </authorList>
    </citation>
    <scope>NUCLEOTIDE SEQUENCE [LARGE SCALE GENOMIC DNA]</scope>
    <source>
        <strain evidence="2 3">DSM 40483</strain>
    </source>
</reference>
<evidence type="ECO:0000313" key="2">
    <source>
        <dbReference type="EMBL" id="MBB4713458.1"/>
    </source>
</evidence>
<keyword evidence="1" id="KW-0812">Transmembrane</keyword>
<feature type="transmembrane region" description="Helical" evidence="1">
    <location>
        <begin position="80"/>
        <end position="100"/>
    </location>
</feature>
<evidence type="ECO:0000256" key="1">
    <source>
        <dbReference type="SAM" id="Phobius"/>
    </source>
</evidence>
<keyword evidence="1" id="KW-1133">Transmembrane helix</keyword>
<comment type="caution">
    <text evidence="2">The sequence shown here is derived from an EMBL/GenBank/DDBJ whole genome shotgun (WGS) entry which is preliminary data.</text>
</comment>